<dbReference type="Proteomes" id="UP000770661">
    <property type="component" value="Unassembled WGS sequence"/>
</dbReference>
<dbReference type="EMBL" id="JACEEZ010006927">
    <property type="protein sequence ID" value="KAG0724428.1"/>
    <property type="molecule type" value="Genomic_DNA"/>
</dbReference>
<evidence type="ECO:0000256" key="1">
    <source>
        <dbReference type="SAM" id="MobiDB-lite"/>
    </source>
</evidence>
<accession>A0A8J5CL45</accession>
<gene>
    <name evidence="2" type="ORF">GWK47_040576</name>
</gene>
<sequence length="142" mass="15709">MWYVSEENADLPFSDARIDVERRSRWSRLGQARPREDLKRFGVKKMTMSSSLSVLRHFEDTVLLSETSSGRGLPAKKPGIVGVGRPIQGRSETGNLASDWSTMPRRRGIALGQPLPGVPEVAAQENLSPPISPPPHRKLVGR</sequence>
<name>A0A8J5CL45_CHIOP</name>
<comment type="caution">
    <text evidence="2">The sequence shown here is derived from an EMBL/GenBank/DDBJ whole genome shotgun (WGS) entry which is preliminary data.</text>
</comment>
<reference evidence="2" key="1">
    <citation type="submission" date="2020-07" db="EMBL/GenBank/DDBJ databases">
        <title>The High-quality genome of the commercially important snow crab, Chionoecetes opilio.</title>
        <authorList>
            <person name="Jeong J.-H."/>
            <person name="Ryu S."/>
        </authorList>
    </citation>
    <scope>NUCLEOTIDE SEQUENCE</scope>
    <source>
        <strain evidence="2">MADBK_172401_WGS</strain>
        <tissue evidence="2">Digestive gland</tissue>
    </source>
</reference>
<feature type="region of interest" description="Disordered" evidence="1">
    <location>
        <begin position="68"/>
        <end position="142"/>
    </location>
</feature>
<proteinExistence type="predicted"/>
<evidence type="ECO:0000313" key="2">
    <source>
        <dbReference type="EMBL" id="KAG0724428.1"/>
    </source>
</evidence>
<organism evidence="2 3">
    <name type="scientific">Chionoecetes opilio</name>
    <name type="common">Atlantic snow crab</name>
    <name type="synonym">Cancer opilio</name>
    <dbReference type="NCBI Taxonomy" id="41210"/>
    <lineage>
        <taxon>Eukaryota</taxon>
        <taxon>Metazoa</taxon>
        <taxon>Ecdysozoa</taxon>
        <taxon>Arthropoda</taxon>
        <taxon>Crustacea</taxon>
        <taxon>Multicrustacea</taxon>
        <taxon>Malacostraca</taxon>
        <taxon>Eumalacostraca</taxon>
        <taxon>Eucarida</taxon>
        <taxon>Decapoda</taxon>
        <taxon>Pleocyemata</taxon>
        <taxon>Brachyura</taxon>
        <taxon>Eubrachyura</taxon>
        <taxon>Majoidea</taxon>
        <taxon>Majidae</taxon>
        <taxon>Chionoecetes</taxon>
    </lineage>
</organism>
<protein>
    <submittedName>
        <fullName evidence="2">Uncharacterized protein</fullName>
    </submittedName>
</protein>
<keyword evidence="3" id="KW-1185">Reference proteome</keyword>
<evidence type="ECO:0000313" key="3">
    <source>
        <dbReference type="Proteomes" id="UP000770661"/>
    </source>
</evidence>
<feature type="compositionally biased region" description="Polar residues" evidence="1">
    <location>
        <begin position="90"/>
        <end position="101"/>
    </location>
</feature>
<dbReference type="AlphaFoldDB" id="A0A8J5CL45"/>
<dbReference type="OrthoDB" id="6403878at2759"/>